<dbReference type="InterPro" id="IPR010921">
    <property type="entry name" value="Trp_repressor/repl_initiator"/>
</dbReference>
<gene>
    <name evidence="1" type="ORF">MZV50_16425</name>
</gene>
<dbReference type="NCBIfam" id="NF047595">
    <property type="entry name" value="IS66_ISRel24_TnpA"/>
    <property type="match status" value="1"/>
</dbReference>
<dbReference type="EMBL" id="CP096040">
    <property type="protein sequence ID" value="USQ94186.1"/>
    <property type="molecule type" value="Genomic_DNA"/>
</dbReference>
<protein>
    <submittedName>
        <fullName evidence="1">Transposase</fullName>
    </submittedName>
</protein>
<evidence type="ECO:0000313" key="2">
    <source>
        <dbReference type="Proteomes" id="UP001057520"/>
    </source>
</evidence>
<organism evidence="1 2">
    <name type="scientific">Caulobacter segnis</name>
    <dbReference type="NCBI Taxonomy" id="88688"/>
    <lineage>
        <taxon>Bacteria</taxon>
        <taxon>Pseudomonadati</taxon>
        <taxon>Pseudomonadota</taxon>
        <taxon>Alphaproteobacteria</taxon>
        <taxon>Caulobacterales</taxon>
        <taxon>Caulobacteraceae</taxon>
        <taxon>Caulobacter</taxon>
    </lineage>
</organism>
<proteinExistence type="predicted"/>
<dbReference type="SUPFAM" id="SSF48295">
    <property type="entry name" value="TrpR-like"/>
    <property type="match status" value="1"/>
</dbReference>
<dbReference type="Pfam" id="PF01527">
    <property type="entry name" value="HTH_Tnp_1"/>
    <property type="match status" value="1"/>
</dbReference>
<name>A0ABY4ZNA7_9CAUL</name>
<reference evidence="1 2" key="1">
    <citation type="submission" date="2022-04" db="EMBL/GenBank/DDBJ databases">
        <title>Genome sequence of soybean root-associated Caulobacter segnis RL271.</title>
        <authorList>
            <person name="Longley R."/>
            <person name="Bonito G."/>
            <person name="Trigodet F."/>
            <person name="Crosson S."/>
            <person name="Fiebig A."/>
        </authorList>
    </citation>
    <scope>NUCLEOTIDE SEQUENCE [LARGE SCALE GENOMIC DNA]</scope>
    <source>
        <strain evidence="1 2">RL271</strain>
    </source>
</reference>
<accession>A0ABY4ZNA7</accession>
<dbReference type="InterPro" id="IPR002514">
    <property type="entry name" value="Transposase_8"/>
</dbReference>
<evidence type="ECO:0000313" key="1">
    <source>
        <dbReference type="EMBL" id="USQ94186.1"/>
    </source>
</evidence>
<keyword evidence="2" id="KW-1185">Reference proteome</keyword>
<dbReference type="Proteomes" id="UP001057520">
    <property type="component" value="Chromosome"/>
</dbReference>
<sequence length="114" mass="12256">MSYSTLITGPERRRRWSEDQKEALLAQAFGPGGNVTETARLAEVHTSLLYRWRRATLAPVQGFAPAVLIGEADQPPPPPPAGPAIFVELPGGVQVQVMADAPADLVTAMLRALR</sequence>